<feature type="region of interest" description="Disordered" evidence="1">
    <location>
        <begin position="1205"/>
        <end position="1250"/>
    </location>
</feature>
<gene>
    <name evidence="2" type="ORF">SMACR_08398</name>
</gene>
<feature type="region of interest" description="Disordered" evidence="1">
    <location>
        <begin position="267"/>
        <end position="323"/>
    </location>
</feature>
<dbReference type="VEuPathDB" id="FungiDB:SMAC_08398"/>
<proteinExistence type="predicted"/>
<feature type="compositionally biased region" description="Polar residues" evidence="1">
    <location>
        <begin position="280"/>
        <end position="289"/>
    </location>
</feature>
<name>A0A8S8ZFJ5_SORMA</name>
<reference evidence="2 3" key="1">
    <citation type="submission" date="2017-07" db="EMBL/GenBank/DDBJ databases">
        <title>Genome sequence of the Sordaria macrospora wild type strain R19027.</title>
        <authorList>
            <person name="Nowrousian M."/>
            <person name="Teichert I."/>
            <person name="Kueck U."/>
        </authorList>
    </citation>
    <scope>NUCLEOTIDE SEQUENCE [LARGE SCALE GENOMIC DNA]</scope>
    <source>
        <strain evidence="2 3">R19027</strain>
        <tissue evidence="2">Mycelium</tissue>
    </source>
</reference>
<accession>A0A8S8ZFJ5</accession>
<dbReference type="EMBL" id="NMPR01000267">
    <property type="protein sequence ID" value="KAA8624058.1"/>
    <property type="molecule type" value="Genomic_DNA"/>
</dbReference>
<organism evidence="2 3">
    <name type="scientific">Sordaria macrospora</name>
    <dbReference type="NCBI Taxonomy" id="5147"/>
    <lineage>
        <taxon>Eukaryota</taxon>
        <taxon>Fungi</taxon>
        <taxon>Dikarya</taxon>
        <taxon>Ascomycota</taxon>
        <taxon>Pezizomycotina</taxon>
        <taxon>Sordariomycetes</taxon>
        <taxon>Sordariomycetidae</taxon>
        <taxon>Sordariales</taxon>
        <taxon>Sordariaceae</taxon>
        <taxon>Sordaria</taxon>
    </lineage>
</organism>
<feature type="region of interest" description="Disordered" evidence="1">
    <location>
        <begin position="70"/>
        <end position="95"/>
    </location>
</feature>
<dbReference type="AlphaFoldDB" id="A0A8S8ZFJ5"/>
<feature type="region of interest" description="Disordered" evidence="1">
    <location>
        <begin position="608"/>
        <end position="658"/>
    </location>
</feature>
<feature type="region of interest" description="Disordered" evidence="1">
    <location>
        <begin position="370"/>
        <end position="396"/>
    </location>
</feature>
<evidence type="ECO:0000256" key="1">
    <source>
        <dbReference type="SAM" id="MobiDB-lite"/>
    </source>
</evidence>
<dbReference type="Proteomes" id="UP000433876">
    <property type="component" value="Unassembled WGS sequence"/>
</dbReference>
<protein>
    <submittedName>
        <fullName evidence="2">Uncharacterized protein</fullName>
    </submittedName>
</protein>
<feature type="compositionally biased region" description="Basic and acidic residues" evidence="1">
    <location>
        <begin position="631"/>
        <end position="645"/>
    </location>
</feature>
<sequence length="1250" mass="136663">MGHRQTPYTQAVMKLAFTLAASAFLATVPITASPIIPNTFPNTAIIKQDTAIVSPATVSDTIHPTTTTVSLRSEESKAADESDYFTSDSEDDGRQEYVYVSREDITAENYSGEHGDTLDDNVESHVNSFNRRGSHTAEYWKSRLPSTSHNRRGSHGVEYWKSRLPPTYWNQRPPASLPKRRIPMPEELSQDDKDKAISDFHSVTSPMVKRNYGDARDKYECPCMLNGKYKPQMVACADKYHCQDESKFVCISYKGVAVGFTVDEGVKPTKKASGKKRELGSTSTSTSINDDPKGEFIWGEDEEKPIKNSKRSLDNDLRQRTPGHRGIKCTKVNEFPYCDNTRNMTLATCHCAMYQWNDTTKSHNIVIIGPAEKDDSDAPKHKRDLPDSSKKRSSIDDINSFDSGSCGSYLPTDIDDHNSMAIKNEKRYRVPLMSRHPQAKVARAEDYGYMCANTAAQMRCKNNNGVIECDCYPPMETAIQDEKSPSGWRCQKSKKTDVPVSCYSAVKTRVNQDCFCMPPAEKAIKKPNTKRDVSAGEVVEGRGLIPLSELSGRGLVARKLASQYYCTNPRAKIMCEGYKHAECWCFNEERKVNENGTSMATMVKGDKAFVDSDSNSNDVGGKGGEGSGYNNKEDDKKPADKRDVTSESDSDSVVSEPKFETKSKRDLLQFDIFVTLPGDVVKALTGSKKRDFPVKGEMEGEEHLLEGSMLEGDVTSQEHEFIARKNNGYGTREVECKETGDVAGFCLVSGYCYCLQCRGFPDNCDFVQRKGVGDGKRGLASPTENNLLEDRDFTSDRNTNPGQIPPYILRITSQVKKNNRPVTFICQAANGGFCIEDGCYCVKCQIGLNGCSFKRLGSRSAKRAAADGGGTGLDELLTIDDEAGGGEYYQKKSLVNEKEKRGGVSGVHRTSPFGRPVTVGRRSAMPLAMPMPDNQAILDKRGKGFDCPGESLGAFCFADDECFCLKCKKFPKDGCSFVQRKFFRNTKTKRDLDFGVTASSSLGEDGGTSKREVVVDADVVVVVPPTMTRTITPTSSVLSNTSVPLASSATATATFTANADDVANRNHSRPGHGLKSEVNIFARGRRADGYKPQCVRENMTGQEGGNGGAGQTSVQAVDKLKLKARDQANNAGSACSPVGGWNCIDGKSYQQCTPGGIWTAAMPMAAGTTCTLGQTTMLNVTATAAGSKMRRLTSSVHVAREEPEVVAVPQKGDSMASRSLEEEKDGQEGQDEGTHRVAIPGAGEIDVEAE</sequence>
<evidence type="ECO:0000313" key="3">
    <source>
        <dbReference type="Proteomes" id="UP000433876"/>
    </source>
</evidence>
<comment type="caution">
    <text evidence="2">The sequence shown here is derived from an EMBL/GenBank/DDBJ whole genome shotgun (WGS) entry which is preliminary data.</text>
</comment>
<evidence type="ECO:0000313" key="2">
    <source>
        <dbReference type="EMBL" id="KAA8624058.1"/>
    </source>
</evidence>
<feature type="compositionally biased region" description="Acidic residues" evidence="1">
    <location>
        <begin position="1222"/>
        <end position="1231"/>
    </location>
</feature>
<feature type="compositionally biased region" description="Basic and acidic residues" evidence="1">
    <location>
        <begin position="371"/>
        <end position="395"/>
    </location>
</feature>